<protein>
    <submittedName>
        <fullName evidence="2">Uncharacterized protein</fullName>
    </submittedName>
</protein>
<organism evidence="2 3">
    <name type="scientific">Thalassiosira oceanica</name>
    <name type="common">Marine diatom</name>
    <dbReference type="NCBI Taxonomy" id="159749"/>
    <lineage>
        <taxon>Eukaryota</taxon>
        <taxon>Sar</taxon>
        <taxon>Stramenopiles</taxon>
        <taxon>Ochrophyta</taxon>
        <taxon>Bacillariophyta</taxon>
        <taxon>Coscinodiscophyceae</taxon>
        <taxon>Thalassiosirophycidae</taxon>
        <taxon>Thalassiosirales</taxon>
        <taxon>Thalassiosiraceae</taxon>
        <taxon>Thalassiosira</taxon>
    </lineage>
</organism>
<evidence type="ECO:0000313" key="2">
    <source>
        <dbReference type="EMBL" id="EJK68358.1"/>
    </source>
</evidence>
<evidence type="ECO:0000313" key="3">
    <source>
        <dbReference type="Proteomes" id="UP000266841"/>
    </source>
</evidence>
<name>K0SPX8_THAOC</name>
<feature type="compositionally biased region" description="Polar residues" evidence="1">
    <location>
        <begin position="22"/>
        <end position="36"/>
    </location>
</feature>
<dbReference type="Proteomes" id="UP000266841">
    <property type="component" value="Unassembled WGS sequence"/>
</dbReference>
<accession>K0SPX8</accession>
<gene>
    <name evidence="2" type="ORF">THAOC_10464</name>
</gene>
<proteinExistence type="predicted"/>
<dbReference type="AlphaFoldDB" id="K0SPX8"/>
<sequence>MPRTPISPPWSELTLSLRCCATPTSKDTGRSYTPTSIERRLSPSPSPKSKFIGYGNRAIALLQFEDSPIDRFSDCDLLLCKRHEKQEGFGMEKAAPQGNSTYTSQFSRSVLYHAWFVGFISQWL</sequence>
<evidence type="ECO:0000256" key="1">
    <source>
        <dbReference type="SAM" id="MobiDB-lite"/>
    </source>
</evidence>
<keyword evidence="3" id="KW-1185">Reference proteome</keyword>
<comment type="caution">
    <text evidence="2">The sequence shown here is derived from an EMBL/GenBank/DDBJ whole genome shotgun (WGS) entry which is preliminary data.</text>
</comment>
<feature type="region of interest" description="Disordered" evidence="1">
    <location>
        <begin position="22"/>
        <end position="47"/>
    </location>
</feature>
<reference evidence="2 3" key="1">
    <citation type="journal article" date="2012" name="Genome Biol.">
        <title>Genome and low-iron response of an oceanic diatom adapted to chronic iron limitation.</title>
        <authorList>
            <person name="Lommer M."/>
            <person name="Specht M."/>
            <person name="Roy A.S."/>
            <person name="Kraemer L."/>
            <person name="Andreson R."/>
            <person name="Gutowska M.A."/>
            <person name="Wolf J."/>
            <person name="Bergner S.V."/>
            <person name="Schilhabel M.B."/>
            <person name="Klostermeier U.C."/>
            <person name="Beiko R.G."/>
            <person name="Rosenstiel P."/>
            <person name="Hippler M."/>
            <person name="Laroche J."/>
        </authorList>
    </citation>
    <scope>NUCLEOTIDE SEQUENCE [LARGE SCALE GENOMIC DNA]</scope>
    <source>
        <strain evidence="2 3">CCMP1005</strain>
    </source>
</reference>
<dbReference type="EMBL" id="AGNL01011490">
    <property type="protein sequence ID" value="EJK68358.1"/>
    <property type="molecule type" value="Genomic_DNA"/>
</dbReference>